<dbReference type="HOGENOM" id="CLU_051207_0_0_1"/>
<keyword evidence="1" id="KW-0812">Transmembrane</keyword>
<dbReference type="PROSITE" id="PS51257">
    <property type="entry name" value="PROKAR_LIPOPROTEIN"/>
    <property type="match status" value="1"/>
</dbReference>
<dbReference type="OMA" id="EPKTQYI"/>
<keyword evidence="1" id="KW-1133">Transmembrane helix</keyword>
<protein>
    <submittedName>
        <fullName evidence="2">Putative cytoskeleton-associated protein</fullName>
    </submittedName>
</protein>
<comment type="caution">
    <text evidence="2">The sequence shown here is derived from an EMBL/GenBank/DDBJ whole genome shotgun (WGS) entry which is preliminary data.</text>
</comment>
<evidence type="ECO:0000256" key="1">
    <source>
        <dbReference type="SAM" id="Phobius"/>
    </source>
</evidence>
<reference evidence="2 3" key="1">
    <citation type="journal article" date="2014" name="BMC Genomics">
        <title>Adaptive genomic structural variation in the grape powdery mildew pathogen, Erysiphe necator.</title>
        <authorList>
            <person name="Jones L."/>
            <person name="Riaz S."/>
            <person name="Morales-Cruz A."/>
            <person name="Amrine K.C."/>
            <person name="McGuire B."/>
            <person name="Gubler W.D."/>
            <person name="Walker M.A."/>
            <person name="Cantu D."/>
        </authorList>
    </citation>
    <scope>NUCLEOTIDE SEQUENCE [LARGE SCALE GENOMIC DNA]</scope>
    <source>
        <strain evidence="3">c</strain>
    </source>
</reference>
<evidence type="ECO:0000313" key="2">
    <source>
        <dbReference type="EMBL" id="KHJ34988.1"/>
    </source>
</evidence>
<dbReference type="AlphaFoldDB" id="A0A0B1P9R2"/>
<dbReference type="EMBL" id="JNVN01000587">
    <property type="protein sequence ID" value="KHJ34988.1"/>
    <property type="molecule type" value="Genomic_DNA"/>
</dbReference>
<keyword evidence="3" id="KW-1185">Reference proteome</keyword>
<proteinExistence type="predicted"/>
<keyword evidence="1" id="KW-0472">Membrane</keyword>
<dbReference type="STRING" id="52586.A0A0B1P9R2"/>
<dbReference type="InterPro" id="IPR016024">
    <property type="entry name" value="ARM-type_fold"/>
</dbReference>
<sequence length="317" mass="36776">MAIISTKNNDAIFVGLGILVSCVVFATMRQMLIYSRDSAIIPPSENIPQYITQDVEDSLKLSTLEKLLDSPNWDIRGTTSTIICERALHDETTFTTILRYVSRAEYDIREKGIRALNLILDSMNLEFLHIPRGYIALINCLEYCVTDYKHNAFDPDWDNWYFRDIVEQLALTLVLKLVERFGPGRLLQYRFIEKWLVKEPWGSNIPKRQKNFAKFLQETNQKLNDIVTPLSQDPLGMKQLQKSKLVAENDTGLGIFRNAQEGREGGQNYSHFFVTVSGRRRVQTNSNEYVRRRHREAMVLNDGTRPVAREDIIQRER</sequence>
<dbReference type="SUPFAM" id="SSF48371">
    <property type="entry name" value="ARM repeat"/>
    <property type="match status" value="1"/>
</dbReference>
<organism evidence="2 3">
    <name type="scientific">Uncinula necator</name>
    <name type="common">Grape powdery mildew</name>
    <dbReference type="NCBI Taxonomy" id="52586"/>
    <lineage>
        <taxon>Eukaryota</taxon>
        <taxon>Fungi</taxon>
        <taxon>Dikarya</taxon>
        <taxon>Ascomycota</taxon>
        <taxon>Pezizomycotina</taxon>
        <taxon>Leotiomycetes</taxon>
        <taxon>Erysiphales</taxon>
        <taxon>Erysiphaceae</taxon>
        <taxon>Erysiphe</taxon>
    </lineage>
</organism>
<dbReference type="Proteomes" id="UP000030854">
    <property type="component" value="Unassembled WGS sequence"/>
</dbReference>
<feature type="transmembrane region" description="Helical" evidence="1">
    <location>
        <begin position="12"/>
        <end position="32"/>
    </location>
</feature>
<evidence type="ECO:0000313" key="3">
    <source>
        <dbReference type="Proteomes" id="UP000030854"/>
    </source>
</evidence>
<accession>A0A0B1P9R2</accession>
<name>A0A0B1P9R2_UNCNE</name>
<gene>
    <name evidence="2" type="ORF">EV44_g5119</name>
</gene>